<keyword evidence="1" id="KW-0472">Membrane</keyword>
<keyword evidence="1" id="KW-1133">Transmembrane helix</keyword>
<keyword evidence="3" id="KW-1185">Reference proteome</keyword>
<evidence type="ECO:0000313" key="3">
    <source>
        <dbReference type="Proteomes" id="UP000265520"/>
    </source>
</evidence>
<feature type="non-terminal residue" evidence="2">
    <location>
        <position position="113"/>
    </location>
</feature>
<protein>
    <submittedName>
        <fullName evidence="2">Pectinesterase</fullName>
    </submittedName>
</protein>
<proteinExistence type="predicted"/>
<reference evidence="2 3" key="1">
    <citation type="journal article" date="2018" name="Front. Plant Sci.">
        <title>Red Clover (Trifolium pratense) and Zigzag Clover (T. medium) - A Picture of Genomic Similarities and Differences.</title>
        <authorList>
            <person name="Dluhosova J."/>
            <person name="Istvanek J."/>
            <person name="Nedelnik J."/>
            <person name="Repkova J."/>
        </authorList>
    </citation>
    <scope>NUCLEOTIDE SEQUENCE [LARGE SCALE GENOMIC DNA]</scope>
    <source>
        <strain evidence="3">cv. 10/8</strain>
        <tissue evidence="2">Leaf</tissue>
    </source>
</reference>
<dbReference type="AlphaFoldDB" id="A0A392RM99"/>
<organism evidence="2 3">
    <name type="scientific">Trifolium medium</name>
    <dbReference type="NCBI Taxonomy" id="97028"/>
    <lineage>
        <taxon>Eukaryota</taxon>
        <taxon>Viridiplantae</taxon>
        <taxon>Streptophyta</taxon>
        <taxon>Embryophyta</taxon>
        <taxon>Tracheophyta</taxon>
        <taxon>Spermatophyta</taxon>
        <taxon>Magnoliopsida</taxon>
        <taxon>eudicotyledons</taxon>
        <taxon>Gunneridae</taxon>
        <taxon>Pentapetalae</taxon>
        <taxon>rosids</taxon>
        <taxon>fabids</taxon>
        <taxon>Fabales</taxon>
        <taxon>Fabaceae</taxon>
        <taxon>Papilionoideae</taxon>
        <taxon>50 kb inversion clade</taxon>
        <taxon>NPAAA clade</taxon>
        <taxon>Hologalegina</taxon>
        <taxon>IRL clade</taxon>
        <taxon>Trifolieae</taxon>
        <taxon>Trifolium</taxon>
    </lineage>
</organism>
<sequence length="113" mass="12464">MAFQDFDLVSERRKTNAAKHLRKKILFGVTSVLLVACVIAAAAFVIVKQTGRDQEKAVPKAKPDGARVDQTSRLVKVLCSNSNYKAKCETTLTEALKKDPKLSEPKDLLMVSM</sequence>
<dbReference type="Proteomes" id="UP000265520">
    <property type="component" value="Unassembled WGS sequence"/>
</dbReference>
<accession>A0A392RM99</accession>
<feature type="transmembrane region" description="Helical" evidence="1">
    <location>
        <begin position="25"/>
        <end position="47"/>
    </location>
</feature>
<keyword evidence="1" id="KW-0812">Transmembrane</keyword>
<dbReference type="EMBL" id="LXQA010236286">
    <property type="protein sequence ID" value="MCI36675.1"/>
    <property type="molecule type" value="Genomic_DNA"/>
</dbReference>
<name>A0A392RM99_9FABA</name>
<comment type="caution">
    <text evidence="2">The sequence shown here is derived from an EMBL/GenBank/DDBJ whole genome shotgun (WGS) entry which is preliminary data.</text>
</comment>
<evidence type="ECO:0000256" key="1">
    <source>
        <dbReference type="SAM" id="Phobius"/>
    </source>
</evidence>
<evidence type="ECO:0000313" key="2">
    <source>
        <dbReference type="EMBL" id="MCI36675.1"/>
    </source>
</evidence>